<gene>
    <name evidence="13" type="ORF">C0Q70_04625</name>
</gene>
<reference evidence="13 14" key="1">
    <citation type="submission" date="2018-04" db="EMBL/GenBank/DDBJ databases">
        <title>The genome of golden apple snail Pomacea canaliculata provides insight into stress tolerance and invasive adaptation.</title>
        <authorList>
            <person name="Liu C."/>
            <person name="Liu B."/>
            <person name="Ren Y."/>
            <person name="Zhang Y."/>
            <person name="Wang H."/>
            <person name="Li S."/>
            <person name="Jiang F."/>
            <person name="Yin L."/>
            <person name="Zhang G."/>
            <person name="Qian W."/>
            <person name="Fan W."/>
        </authorList>
    </citation>
    <scope>NUCLEOTIDE SEQUENCE [LARGE SCALE GENOMIC DNA]</scope>
    <source>
        <strain evidence="13">SZHN2017</strain>
        <tissue evidence="13">Muscle</tissue>
    </source>
</reference>
<comment type="caution">
    <text evidence="13">The sequence shown here is derived from an EMBL/GenBank/DDBJ whole genome shotgun (WGS) entry which is preliminary data.</text>
</comment>
<proteinExistence type="inferred from homology"/>
<dbReference type="Pfam" id="PF22725">
    <property type="entry name" value="GFO_IDH_MocA_C3"/>
    <property type="match status" value="1"/>
</dbReference>
<sequence>MCAYAVHVIYVATIHPYHHAVCRLFLQNNRNILCEKPLTLSLLGTQELLAEAQARRLFFMEGYWSRCFPVYDRIRQELRKGTLGDVRLVIANICLPLDDVPRIRQKCLGGGGLMDIGCYAVQAANIVFPGKPEKIEVQGSFFEEGVDAGGSITLRYSGGGLASLCYHTAVADGCNRLAIMGSKGNIVVPGHFWCPDRLLTPSGEQVYPFPEFTFDFLFDNSIGFIYEINCVRECLTKGYTESPVMPHEDTETIMYILEEIQRQLGVSYDFP</sequence>
<evidence type="ECO:0000259" key="11">
    <source>
        <dbReference type="Pfam" id="PF01408"/>
    </source>
</evidence>
<feature type="domain" description="GFO/IDH/MocA-like oxidoreductase" evidence="12">
    <location>
        <begin position="72"/>
        <end position="186"/>
    </location>
</feature>
<dbReference type="Proteomes" id="UP000245119">
    <property type="component" value="Linkage Group LG3"/>
</dbReference>
<comment type="similarity">
    <text evidence="1">Belongs to the Gfo/Idh/MocA family.</text>
</comment>
<evidence type="ECO:0000256" key="3">
    <source>
        <dbReference type="ARBA" id="ARBA00038853"/>
    </source>
</evidence>
<evidence type="ECO:0000256" key="9">
    <source>
        <dbReference type="ARBA" id="ARBA00047423"/>
    </source>
</evidence>
<evidence type="ECO:0000313" key="14">
    <source>
        <dbReference type="Proteomes" id="UP000245119"/>
    </source>
</evidence>
<name>A0A2T7PIW5_POMCA</name>
<comment type="catalytic activity">
    <reaction evidence="10">
        <text>D-xylose + NADP(+) = D-xylono-1,5-lactone + NADPH + H(+)</text>
        <dbReference type="Rhea" id="RHEA:22000"/>
        <dbReference type="ChEBI" id="CHEBI:15378"/>
        <dbReference type="ChEBI" id="CHEBI:15867"/>
        <dbReference type="ChEBI" id="CHEBI:53455"/>
        <dbReference type="ChEBI" id="CHEBI:57783"/>
        <dbReference type="ChEBI" id="CHEBI:58349"/>
        <dbReference type="EC" id="1.1.1.179"/>
    </reaction>
</comment>
<evidence type="ECO:0000259" key="12">
    <source>
        <dbReference type="Pfam" id="PF22725"/>
    </source>
</evidence>
<accession>A0A2T7PIW5</accession>
<keyword evidence="14" id="KW-1185">Reference proteome</keyword>
<dbReference type="InterPro" id="IPR000683">
    <property type="entry name" value="Gfo/Idh/MocA-like_OxRdtase_N"/>
</dbReference>
<feature type="domain" description="Gfo/Idh/MocA-like oxidoreductase N-terminal" evidence="11">
    <location>
        <begin position="5"/>
        <end position="62"/>
    </location>
</feature>
<dbReference type="InterPro" id="IPR036291">
    <property type="entry name" value="NAD(P)-bd_dom_sf"/>
</dbReference>
<dbReference type="STRING" id="400727.A0A2T7PIW5"/>
<evidence type="ECO:0000256" key="4">
    <source>
        <dbReference type="ARBA" id="ARBA00038984"/>
    </source>
</evidence>
<dbReference type="InterPro" id="IPR055170">
    <property type="entry name" value="GFO_IDH_MocA-like_dom"/>
</dbReference>
<evidence type="ECO:0000256" key="8">
    <source>
        <dbReference type="ARBA" id="ARBA00043025"/>
    </source>
</evidence>
<dbReference type="Pfam" id="PF01408">
    <property type="entry name" value="GFO_IDH_MocA"/>
    <property type="match status" value="1"/>
</dbReference>
<protein>
    <recommendedName>
        <fullName evidence="5">Trans-1,2-dihydrobenzene-1,2-diol dehydrogenase</fullName>
        <ecNumber evidence="4">1.1.1.179</ecNumber>
        <ecNumber evidence="3">1.3.1.20</ecNumber>
    </recommendedName>
    <alternativeName>
        <fullName evidence="8">D-xylose 1-dehydrogenase</fullName>
    </alternativeName>
    <alternativeName>
        <fullName evidence="7">D-xylose-NADP dehydrogenase</fullName>
    </alternativeName>
    <alternativeName>
        <fullName evidence="6">Dimeric dihydrodiol dehydrogenase</fullName>
    </alternativeName>
</protein>
<dbReference type="SUPFAM" id="SSF51735">
    <property type="entry name" value="NAD(P)-binding Rossmann-fold domains"/>
    <property type="match status" value="1"/>
</dbReference>
<evidence type="ECO:0000313" key="13">
    <source>
        <dbReference type="EMBL" id="PVD33371.1"/>
    </source>
</evidence>
<dbReference type="EMBL" id="PZQS01000003">
    <property type="protein sequence ID" value="PVD33371.1"/>
    <property type="molecule type" value="Genomic_DNA"/>
</dbReference>
<dbReference type="AlphaFoldDB" id="A0A2T7PIW5"/>
<dbReference type="SUPFAM" id="SSF55347">
    <property type="entry name" value="Glyceraldehyde-3-phosphate dehydrogenase-like, C-terminal domain"/>
    <property type="match status" value="1"/>
</dbReference>
<dbReference type="InterPro" id="IPR050984">
    <property type="entry name" value="Gfo/Idh/MocA_domain"/>
</dbReference>
<evidence type="ECO:0000256" key="2">
    <source>
        <dbReference type="ARBA" id="ARBA00023002"/>
    </source>
</evidence>
<dbReference type="Gene3D" id="3.40.50.720">
    <property type="entry name" value="NAD(P)-binding Rossmann-like Domain"/>
    <property type="match status" value="1"/>
</dbReference>
<dbReference type="GO" id="GO:0047115">
    <property type="term" value="F:trans-1,2-dihydrobenzene-1,2-diol dehydrogenase activity"/>
    <property type="evidence" value="ECO:0007669"/>
    <property type="project" value="UniProtKB-EC"/>
</dbReference>
<dbReference type="Gene3D" id="3.30.360.10">
    <property type="entry name" value="Dihydrodipicolinate Reductase, domain 2"/>
    <property type="match status" value="1"/>
</dbReference>
<dbReference type="OrthoDB" id="2129491at2759"/>
<dbReference type="PANTHER" id="PTHR22604">
    <property type="entry name" value="OXIDOREDUCTASES"/>
    <property type="match status" value="1"/>
</dbReference>
<dbReference type="PANTHER" id="PTHR22604:SF105">
    <property type="entry name" value="TRANS-1,2-DIHYDROBENZENE-1,2-DIOL DEHYDROGENASE"/>
    <property type="match status" value="1"/>
</dbReference>
<keyword evidence="2" id="KW-0560">Oxidoreductase</keyword>
<dbReference type="EC" id="1.3.1.20" evidence="3"/>
<comment type="catalytic activity">
    <reaction evidence="9">
        <text>(1R,2R)-1,2-dihydrobenzene-1,2-diol + NADP(+) = catechol + NADPH + H(+)</text>
        <dbReference type="Rhea" id="RHEA:16729"/>
        <dbReference type="ChEBI" id="CHEBI:10702"/>
        <dbReference type="ChEBI" id="CHEBI:15378"/>
        <dbReference type="ChEBI" id="CHEBI:18135"/>
        <dbReference type="ChEBI" id="CHEBI:57783"/>
        <dbReference type="ChEBI" id="CHEBI:58349"/>
        <dbReference type="EC" id="1.3.1.20"/>
    </reaction>
</comment>
<organism evidence="13 14">
    <name type="scientific">Pomacea canaliculata</name>
    <name type="common">Golden apple snail</name>
    <dbReference type="NCBI Taxonomy" id="400727"/>
    <lineage>
        <taxon>Eukaryota</taxon>
        <taxon>Metazoa</taxon>
        <taxon>Spiralia</taxon>
        <taxon>Lophotrochozoa</taxon>
        <taxon>Mollusca</taxon>
        <taxon>Gastropoda</taxon>
        <taxon>Caenogastropoda</taxon>
        <taxon>Architaenioglossa</taxon>
        <taxon>Ampullarioidea</taxon>
        <taxon>Ampullariidae</taxon>
        <taxon>Pomacea</taxon>
    </lineage>
</organism>
<dbReference type="GO" id="GO:0047837">
    <property type="term" value="F:D-xylose 1-dehydrogenase (NADP+) activity"/>
    <property type="evidence" value="ECO:0007669"/>
    <property type="project" value="UniProtKB-EC"/>
</dbReference>
<evidence type="ECO:0000256" key="6">
    <source>
        <dbReference type="ARBA" id="ARBA00042926"/>
    </source>
</evidence>
<evidence type="ECO:0000256" key="10">
    <source>
        <dbReference type="ARBA" id="ARBA00049233"/>
    </source>
</evidence>
<evidence type="ECO:0000256" key="1">
    <source>
        <dbReference type="ARBA" id="ARBA00010928"/>
    </source>
</evidence>
<dbReference type="EC" id="1.1.1.179" evidence="4"/>
<dbReference type="GO" id="GO:0000166">
    <property type="term" value="F:nucleotide binding"/>
    <property type="evidence" value="ECO:0007669"/>
    <property type="project" value="InterPro"/>
</dbReference>
<evidence type="ECO:0000256" key="7">
    <source>
        <dbReference type="ARBA" id="ARBA00042988"/>
    </source>
</evidence>
<evidence type="ECO:0000256" key="5">
    <source>
        <dbReference type="ARBA" id="ARBA00040603"/>
    </source>
</evidence>